<gene>
    <name evidence="2" type="primary">LOC142175983</name>
</gene>
<proteinExistence type="predicted"/>
<dbReference type="RefSeq" id="XP_075099098.1">
    <property type="nucleotide sequence ID" value="XM_075242997.1"/>
</dbReference>
<organism evidence="1 2">
    <name type="scientific">Nicotiana tabacum</name>
    <name type="common">Common tobacco</name>
    <dbReference type="NCBI Taxonomy" id="4097"/>
    <lineage>
        <taxon>Eukaryota</taxon>
        <taxon>Viridiplantae</taxon>
        <taxon>Streptophyta</taxon>
        <taxon>Embryophyta</taxon>
        <taxon>Tracheophyta</taxon>
        <taxon>Spermatophyta</taxon>
        <taxon>Magnoliopsida</taxon>
        <taxon>eudicotyledons</taxon>
        <taxon>Gunneridae</taxon>
        <taxon>Pentapetalae</taxon>
        <taxon>asterids</taxon>
        <taxon>lamiids</taxon>
        <taxon>Solanales</taxon>
        <taxon>Solanaceae</taxon>
        <taxon>Nicotianoideae</taxon>
        <taxon>Nicotianeae</taxon>
        <taxon>Nicotiana</taxon>
    </lineage>
</organism>
<name>A0AC58TPF2_TOBAC</name>
<keyword evidence="1" id="KW-1185">Reference proteome</keyword>
<evidence type="ECO:0000313" key="1">
    <source>
        <dbReference type="Proteomes" id="UP000790787"/>
    </source>
</evidence>
<accession>A0AC58TPF2</accession>
<dbReference type="Proteomes" id="UP000790787">
    <property type="component" value="Chromosome 22"/>
</dbReference>
<reference evidence="1" key="1">
    <citation type="journal article" date="2014" name="Nat. Commun.">
        <title>The tobacco genome sequence and its comparison with those of tomato and potato.</title>
        <authorList>
            <person name="Sierro N."/>
            <person name="Battey J.N."/>
            <person name="Ouadi S."/>
            <person name="Bakaher N."/>
            <person name="Bovet L."/>
            <person name="Willig A."/>
            <person name="Goepfert S."/>
            <person name="Peitsch M.C."/>
            <person name="Ivanov N.V."/>
        </authorList>
    </citation>
    <scope>NUCLEOTIDE SEQUENCE [LARGE SCALE GENOMIC DNA]</scope>
</reference>
<reference evidence="2" key="2">
    <citation type="submission" date="2025-08" db="UniProtKB">
        <authorList>
            <consortium name="RefSeq"/>
        </authorList>
    </citation>
    <scope>IDENTIFICATION</scope>
    <source>
        <tissue evidence="2">Leaf</tissue>
    </source>
</reference>
<sequence length="424" mass="48547">MAALPNFEEGKSTYRPPRFNGQYYGWWKTRMHDFIMAADSELWDVICDSPHVLMKKLGETGPMVPKDKKEYSDIDRKTVEKDYRAKKILVCRIGPDEYNIISTCDSAKEIWETLQTAHEGTTQVKQSKIEMLTIENKLVRKILNVLPGSWESKVNVITEAKYLQTLTMDELIGNLKIYEMKRKKDSERREPNKEKNLVLKAENSDSSEEDSDMADLTKMFQKMVRRNDGIPKRRSLSKARNNDLCHNQKSAAENVVKQVLAAWGDSSNELEGEPDAENSSMMAVKTKTTKYDSLFALMAQSNDDEEDENDEVNFRDVQRNLKSYSSKKLRSLGNVLIDAYYSLINDKEILTIELGDAEQSRDDLVETIESVSYKKHTLEEKIAAIEQERDVFLVIITDLEETIEGLNSELRPASIDKGKVVASE</sequence>
<evidence type="ECO:0000313" key="2">
    <source>
        <dbReference type="RefSeq" id="XP_075099098.1"/>
    </source>
</evidence>
<protein>
    <submittedName>
        <fullName evidence="2">Uncharacterized protein LOC142175983</fullName>
    </submittedName>
</protein>